<dbReference type="Pfam" id="PF10844">
    <property type="entry name" value="DUF2577"/>
    <property type="match status" value="1"/>
</dbReference>
<evidence type="ECO:0000313" key="1">
    <source>
        <dbReference type="EMBL" id="DAE17453.1"/>
    </source>
</evidence>
<protein>
    <recommendedName>
        <fullName evidence="2">DUF2577 domain-containing protein</fullName>
    </recommendedName>
</protein>
<dbReference type="EMBL" id="BK015641">
    <property type="protein sequence ID" value="DAE17453.1"/>
    <property type="molecule type" value="Genomic_DNA"/>
</dbReference>
<reference evidence="1" key="1">
    <citation type="journal article" date="2021" name="Proc. Natl. Acad. Sci. U.S.A.">
        <title>A Catalog of Tens of Thousands of Viruses from Human Metagenomes Reveals Hidden Associations with Chronic Diseases.</title>
        <authorList>
            <person name="Tisza M.J."/>
            <person name="Buck C.B."/>
        </authorList>
    </citation>
    <scope>NUCLEOTIDE SEQUENCE</scope>
    <source>
        <strain evidence="1">CtoRD1</strain>
    </source>
</reference>
<proteinExistence type="predicted"/>
<accession>A0A8S5QFA7</accession>
<organism evidence="1">
    <name type="scientific">Siphoviridae sp. ctoRD1</name>
    <dbReference type="NCBI Taxonomy" id="2825669"/>
    <lineage>
        <taxon>Viruses</taxon>
        <taxon>Duplodnaviria</taxon>
        <taxon>Heunggongvirae</taxon>
        <taxon>Uroviricota</taxon>
        <taxon>Caudoviricetes</taxon>
    </lineage>
</organism>
<name>A0A8S5QFA7_9CAUD</name>
<sequence>MSGQSLAEVMKELAGQAETAARPSDYILGVVESSNPLSIRVSQKDLITAEYLITTDAVRDYDVDIEVNHTTENRAGGGGYAEFASHNHDYTGRKKIRVYNGLKPGEVVTMIRQRGGQQYLVVSRIHNHQGLSGQWGG</sequence>
<dbReference type="InterPro" id="IPR022555">
    <property type="entry name" value="DUF2577"/>
</dbReference>
<evidence type="ECO:0008006" key="2">
    <source>
        <dbReference type="Google" id="ProtNLM"/>
    </source>
</evidence>